<gene>
    <name evidence="3" type="ORF">NCTC10797_04599</name>
</gene>
<evidence type="ECO:0000259" key="2">
    <source>
        <dbReference type="Pfam" id="PF20990"/>
    </source>
</evidence>
<accession>A0A4U8W475</accession>
<evidence type="ECO:0000313" key="4">
    <source>
        <dbReference type="Proteomes" id="UP000290439"/>
    </source>
</evidence>
<keyword evidence="1" id="KW-0812">Transmembrane</keyword>
<keyword evidence="1" id="KW-1133">Transmembrane helix</keyword>
<dbReference type="EMBL" id="LR215973">
    <property type="protein sequence ID" value="VFB00792.1"/>
    <property type="molecule type" value="Genomic_DNA"/>
</dbReference>
<feature type="transmembrane region" description="Helical" evidence="1">
    <location>
        <begin position="226"/>
        <end position="249"/>
    </location>
</feature>
<evidence type="ECO:0000256" key="1">
    <source>
        <dbReference type="SAM" id="Phobius"/>
    </source>
</evidence>
<protein>
    <submittedName>
        <fullName evidence="3">Predicted membrane protein (DUF2207)</fullName>
    </submittedName>
</protein>
<sequence length="542" mass="57376">MLTLRGGAVGALLITIAGLLAMGTPATAPVAHAQEAVADGITIVADLKLSREGVLEVKEQITVPEGDKFTMTVPLRVPAGEGAERVFEVTDITAEGAGTAKVEGDLFTVRADPGQSSFSYSVNNTVSEQEGTQLFHWVGVMNADIASITASLISPSFEMGIVDCKLGPPNASKPCADVHIEADGVLYLEQTDLNKGDAIDLTLQIPPGTVPANAEIRETGSTAFDITAPVLAAFGVLLLALAAAAAYVVRARRQQAEAGTGTIDPVLREDGKAQFTSPDGILPGEAGVLLDESADPTDIAATVVDLAVRRYLWIAPISDSDWRITRVNPADDQLRPYERAVYEALLPGGAEAVTVSELRAPGRVQAGPVREAMLADAVERGALIDRTRRKLPIWLGIGLLVVGVGATIGLALTSGHALVGVAIALAGVAALLLPRFLPTRTAHGRTLTGQVRALQRGLDALRRDSIPPTDQELVFSRALPFTVITGRADNWIRTFRDLDPSADRQPGLYWFGGFDRDRNLHRFAGHFPYFITAVEGLFPAGN</sequence>
<proteinExistence type="predicted"/>
<evidence type="ECO:0000313" key="3">
    <source>
        <dbReference type="EMBL" id="VFB00792.1"/>
    </source>
</evidence>
<name>A0A4U8W475_9NOCA</name>
<dbReference type="Proteomes" id="UP000290439">
    <property type="component" value="Chromosome"/>
</dbReference>
<dbReference type="RefSeq" id="WP_130918544.1">
    <property type="nucleotide sequence ID" value="NZ_JADLPI010000001.1"/>
</dbReference>
<dbReference type="AlphaFoldDB" id="A0A4U8W475"/>
<keyword evidence="1" id="KW-0472">Membrane</keyword>
<feature type="transmembrane region" description="Helical" evidence="1">
    <location>
        <begin position="418"/>
        <end position="437"/>
    </location>
</feature>
<reference evidence="3 4" key="1">
    <citation type="submission" date="2019-02" db="EMBL/GenBank/DDBJ databases">
        <authorList>
            <consortium name="Pathogen Informatics"/>
        </authorList>
    </citation>
    <scope>NUCLEOTIDE SEQUENCE [LARGE SCALE GENOMIC DNA]</scope>
    <source>
        <strain evidence="3 4">3012STDY6756504</strain>
    </source>
</reference>
<feature type="domain" description="Predicted membrane protein YciQ-like C-terminal" evidence="2">
    <location>
        <begin position="277"/>
        <end position="495"/>
    </location>
</feature>
<dbReference type="InterPro" id="IPR048389">
    <property type="entry name" value="YciQ-like_C"/>
</dbReference>
<organism evidence="3 4">
    <name type="scientific">Nocardia cyriacigeorgica</name>
    <dbReference type="NCBI Taxonomy" id="135487"/>
    <lineage>
        <taxon>Bacteria</taxon>
        <taxon>Bacillati</taxon>
        <taxon>Actinomycetota</taxon>
        <taxon>Actinomycetes</taxon>
        <taxon>Mycobacteriales</taxon>
        <taxon>Nocardiaceae</taxon>
        <taxon>Nocardia</taxon>
    </lineage>
</organism>
<dbReference type="Pfam" id="PF20990">
    <property type="entry name" value="DUF2207_C"/>
    <property type="match status" value="1"/>
</dbReference>
<feature type="transmembrane region" description="Helical" evidence="1">
    <location>
        <begin position="393"/>
        <end position="412"/>
    </location>
</feature>